<protein>
    <submittedName>
        <fullName evidence="10">G2/mitotic-specific cyclin</fullName>
    </submittedName>
</protein>
<feature type="compositionally biased region" description="Polar residues" evidence="7">
    <location>
        <begin position="51"/>
        <end position="64"/>
    </location>
</feature>
<evidence type="ECO:0000313" key="11">
    <source>
        <dbReference type="Proteomes" id="UP000777482"/>
    </source>
</evidence>
<dbReference type="CDD" id="cd20568">
    <property type="entry name" value="CYCLIN_CLBs_yeast_rpt1"/>
    <property type="match status" value="1"/>
</dbReference>
<keyword evidence="2" id="KW-0132">Cell division</keyword>
<evidence type="ECO:0000313" key="10">
    <source>
        <dbReference type="EMBL" id="KAG0658486.1"/>
    </source>
</evidence>
<feature type="compositionally biased region" description="Acidic residues" evidence="7">
    <location>
        <begin position="315"/>
        <end position="325"/>
    </location>
</feature>
<dbReference type="FunFam" id="1.10.472.10:FF:000005">
    <property type="entry name" value="G2/mitotic-specific cyclin B"/>
    <property type="match status" value="1"/>
</dbReference>
<dbReference type="OrthoDB" id="5590282at2759"/>
<sequence>MIPSQQTRRSTRRSLPNAQGVENDVANRMSSTAAGRANNALATGSAAVKPPTTTKVVAGTSTQARRPLATGKAVLADKSAASNAVAGARPKRSAFADVTNGGGKGKTGTAVAPSKLTVRAASASNTSNAAATSSNIPTRPKYRTRSSTGGAIKEEAEEENVAEMAEADKREQHSDAMAIDDEATTSRGTGRQVKNMRKGAAAGPSKVVASTSTAPARRPLAAKKDAVNSALSRTSAAAAAGKAAVPKPTPAAVRLARRRVEEAEARHRLALEELEAAKRLEADELKRAALDDLEEEEGRRAKRQKTSEPERLLQDELEDEDEDVDHEGPRMSKWETEVEGGRPKDEGWEDLDECDDEDPLMVSTYVVEVYQYLRELEVTTMPDPEYMSMQNEVTWKMRGILVDWLVEIHTKFRLLPETIFLAVNIIDRFLSVRVVSIVKFQLVGVTALFIAAKYEEVVCPSVQNFLYMTDGGYTDEEILKAERYILGIIGFNLSYPNPINFLRRVSKADGYDIHSRTMAKYLMEISIVDHRFMSTTPSLIAAAATWLARKVLGSGAWDPNLVHYSGYSEQELKPTAQLMLDYIVRTSPSLTRWATNATGDGEIENPLESSPADFEHEHPNFVKKYGAKKFFKASTAMRKWAENEYRPVEYYDSATGEVVFKAVPAVL</sequence>
<dbReference type="InterPro" id="IPR006671">
    <property type="entry name" value="Cyclin_N"/>
</dbReference>
<dbReference type="SMART" id="SM00385">
    <property type="entry name" value="CYCLIN"/>
    <property type="match status" value="2"/>
</dbReference>
<evidence type="ECO:0000259" key="9">
    <source>
        <dbReference type="SMART" id="SM01332"/>
    </source>
</evidence>
<feature type="region of interest" description="Disordered" evidence="7">
    <location>
        <begin position="1"/>
        <end position="69"/>
    </location>
</feature>
<dbReference type="SUPFAM" id="SSF47954">
    <property type="entry name" value="Cyclin-like"/>
    <property type="match status" value="2"/>
</dbReference>
<keyword evidence="3 5" id="KW-0195">Cyclin</keyword>
<dbReference type="Pfam" id="PF02984">
    <property type="entry name" value="Cyclin_C"/>
    <property type="match status" value="1"/>
</dbReference>
<evidence type="ECO:0000256" key="6">
    <source>
        <dbReference type="SAM" id="Coils"/>
    </source>
</evidence>
<dbReference type="InterPro" id="IPR039361">
    <property type="entry name" value="Cyclin"/>
</dbReference>
<feature type="region of interest" description="Disordered" evidence="7">
    <location>
        <begin position="123"/>
        <end position="249"/>
    </location>
</feature>
<feature type="compositionally biased region" description="Low complexity" evidence="7">
    <location>
        <begin position="230"/>
        <end position="249"/>
    </location>
</feature>
<evidence type="ECO:0000256" key="7">
    <source>
        <dbReference type="SAM" id="MobiDB-lite"/>
    </source>
</evidence>
<dbReference type="InterPro" id="IPR004367">
    <property type="entry name" value="Cyclin_C-dom"/>
</dbReference>
<evidence type="ECO:0000259" key="8">
    <source>
        <dbReference type="SMART" id="SM00385"/>
    </source>
</evidence>
<dbReference type="GO" id="GO:0044772">
    <property type="term" value="P:mitotic cell cycle phase transition"/>
    <property type="evidence" value="ECO:0007669"/>
    <property type="project" value="UniProtKB-ARBA"/>
</dbReference>
<dbReference type="CDD" id="cd20512">
    <property type="entry name" value="CYCLIN_CLBs_yeast_rpt2"/>
    <property type="match status" value="1"/>
</dbReference>
<dbReference type="GO" id="GO:0051301">
    <property type="term" value="P:cell division"/>
    <property type="evidence" value="ECO:0007669"/>
    <property type="project" value="UniProtKB-KW"/>
</dbReference>
<dbReference type="Pfam" id="PF00134">
    <property type="entry name" value="Cyclin_N"/>
    <property type="match status" value="1"/>
</dbReference>
<proteinExistence type="inferred from homology"/>
<feature type="domain" description="Cyclin C-terminal" evidence="9">
    <location>
        <begin position="496"/>
        <end position="639"/>
    </location>
</feature>
<feature type="compositionally biased region" description="Basic and acidic residues" evidence="7">
    <location>
        <begin position="305"/>
        <end position="314"/>
    </location>
</feature>
<accession>A0A9P6VY73</accession>
<feature type="region of interest" description="Disordered" evidence="7">
    <location>
        <begin position="294"/>
        <end position="353"/>
    </location>
</feature>
<keyword evidence="11" id="KW-1185">Reference proteome</keyword>
<evidence type="ECO:0000256" key="1">
    <source>
        <dbReference type="ARBA" id="ARBA00006955"/>
    </source>
</evidence>
<feature type="compositionally biased region" description="Basic and acidic residues" evidence="7">
    <location>
        <begin position="326"/>
        <end position="346"/>
    </location>
</feature>
<feature type="domain" description="Cyclin-like" evidence="8">
    <location>
        <begin position="500"/>
        <end position="581"/>
    </location>
</feature>
<dbReference type="SMART" id="SM01332">
    <property type="entry name" value="Cyclin_C"/>
    <property type="match status" value="1"/>
</dbReference>
<organism evidence="10 11">
    <name type="scientific">Rhodotorula mucilaginosa</name>
    <name type="common">Yeast</name>
    <name type="synonym">Rhodotorula rubra</name>
    <dbReference type="NCBI Taxonomy" id="5537"/>
    <lineage>
        <taxon>Eukaryota</taxon>
        <taxon>Fungi</taxon>
        <taxon>Dikarya</taxon>
        <taxon>Basidiomycota</taxon>
        <taxon>Pucciniomycotina</taxon>
        <taxon>Microbotryomycetes</taxon>
        <taxon>Sporidiobolales</taxon>
        <taxon>Sporidiobolaceae</taxon>
        <taxon>Rhodotorula</taxon>
    </lineage>
</organism>
<feature type="coiled-coil region" evidence="6">
    <location>
        <begin position="253"/>
        <end position="291"/>
    </location>
</feature>
<dbReference type="Proteomes" id="UP000777482">
    <property type="component" value="Unassembled WGS sequence"/>
</dbReference>
<comment type="similarity">
    <text evidence="1">Belongs to the cyclin family. Cyclin AB subfamily.</text>
</comment>
<evidence type="ECO:0000256" key="3">
    <source>
        <dbReference type="ARBA" id="ARBA00023127"/>
    </source>
</evidence>
<keyword evidence="4" id="KW-0131">Cell cycle</keyword>
<dbReference type="PANTHER" id="PTHR10177">
    <property type="entry name" value="CYCLINS"/>
    <property type="match status" value="1"/>
</dbReference>
<dbReference type="FunFam" id="1.10.472.10:FF:000001">
    <property type="entry name" value="G2/mitotic-specific cyclin"/>
    <property type="match status" value="1"/>
</dbReference>
<name>A0A9P6VY73_RHOMI</name>
<keyword evidence="6" id="KW-0175">Coiled coil</keyword>
<reference evidence="10 11" key="1">
    <citation type="submission" date="2020-11" db="EMBL/GenBank/DDBJ databases">
        <title>Kefir isolates.</title>
        <authorList>
            <person name="Marcisauskas S."/>
            <person name="Kim Y."/>
            <person name="Blasche S."/>
        </authorList>
    </citation>
    <scope>NUCLEOTIDE SEQUENCE [LARGE SCALE GENOMIC DNA]</scope>
    <source>
        <strain evidence="10 11">KR</strain>
    </source>
</reference>
<dbReference type="Gene3D" id="1.10.472.10">
    <property type="entry name" value="Cyclin-like"/>
    <property type="match status" value="2"/>
</dbReference>
<dbReference type="AlphaFoldDB" id="A0A9P6VY73"/>
<gene>
    <name evidence="10" type="primary">CLB2</name>
    <name evidence="10" type="ORF">C6P46_005729</name>
</gene>
<evidence type="ECO:0000256" key="4">
    <source>
        <dbReference type="ARBA" id="ARBA00023306"/>
    </source>
</evidence>
<dbReference type="PROSITE" id="PS00292">
    <property type="entry name" value="CYCLINS"/>
    <property type="match status" value="1"/>
</dbReference>
<dbReference type="GO" id="GO:0016538">
    <property type="term" value="F:cyclin-dependent protein serine/threonine kinase regulator activity"/>
    <property type="evidence" value="ECO:0007669"/>
    <property type="project" value="UniProtKB-ARBA"/>
</dbReference>
<dbReference type="InterPro" id="IPR048258">
    <property type="entry name" value="Cyclins_cyclin-box"/>
</dbReference>
<feature type="domain" description="Cyclin-like" evidence="8">
    <location>
        <begin position="403"/>
        <end position="487"/>
    </location>
</feature>
<evidence type="ECO:0000256" key="5">
    <source>
        <dbReference type="RuleBase" id="RU000383"/>
    </source>
</evidence>
<dbReference type="InterPro" id="IPR013763">
    <property type="entry name" value="Cyclin-like_dom"/>
</dbReference>
<feature type="compositionally biased region" description="Low complexity" evidence="7">
    <location>
        <begin position="123"/>
        <end position="135"/>
    </location>
</feature>
<comment type="caution">
    <text evidence="10">The sequence shown here is derived from an EMBL/GenBank/DDBJ whole genome shotgun (WGS) entry which is preliminary data.</text>
</comment>
<evidence type="ECO:0000256" key="2">
    <source>
        <dbReference type="ARBA" id="ARBA00022618"/>
    </source>
</evidence>
<dbReference type="InterPro" id="IPR036915">
    <property type="entry name" value="Cyclin-like_sf"/>
</dbReference>
<dbReference type="EMBL" id="PUHQ01000065">
    <property type="protein sequence ID" value="KAG0658486.1"/>
    <property type="molecule type" value="Genomic_DNA"/>
</dbReference>